<feature type="signal peptide" evidence="2">
    <location>
        <begin position="1"/>
        <end position="23"/>
    </location>
</feature>
<reference evidence="4 5" key="2">
    <citation type="submission" date="2024-06" db="EMBL/GenBank/DDBJ databases">
        <title>Genomic Encyclopedia of Type Strains, Phase V (KMG-V): Genome sequencing to study the core and pangenomes of soil and plant-associated prokaryotes.</title>
        <authorList>
            <person name="Whitman W."/>
        </authorList>
    </citation>
    <scope>NUCLEOTIDE SEQUENCE [LARGE SCALE GENOMIC DNA]</scope>
    <source>
        <strain evidence="4 5">USDA 160</strain>
    </source>
</reference>
<proteinExistence type="predicted"/>
<feature type="chain" id="PRO_5004323127" evidence="2">
    <location>
        <begin position="24"/>
        <end position="92"/>
    </location>
</feature>
<dbReference type="Proteomes" id="UP001549291">
    <property type="component" value="Unassembled WGS sequence"/>
</dbReference>
<keyword evidence="2" id="KW-0732">Signal</keyword>
<evidence type="ECO:0000256" key="1">
    <source>
        <dbReference type="SAM" id="MobiDB-lite"/>
    </source>
</evidence>
<gene>
    <name evidence="3" type="primary">id149</name>
    <name evidence="4" type="ORF">ABIF63_009146</name>
</gene>
<keyword evidence="5" id="KW-1185">Reference proteome</keyword>
<dbReference type="EMBL" id="AH010242">
    <property type="protein sequence ID" value="AAG60765.1"/>
    <property type="molecule type" value="Genomic_DNA"/>
</dbReference>
<dbReference type="EMBL" id="JBEPTQ010000002">
    <property type="protein sequence ID" value="MET4725040.1"/>
    <property type="molecule type" value="Genomic_DNA"/>
</dbReference>
<evidence type="ECO:0000256" key="2">
    <source>
        <dbReference type="SAM" id="SignalP"/>
    </source>
</evidence>
<feature type="region of interest" description="Disordered" evidence="1">
    <location>
        <begin position="72"/>
        <end position="92"/>
    </location>
</feature>
<evidence type="ECO:0000313" key="5">
    <source>
        <dbReference type="Proteomes" id="UP001549291"/>
    </source>
</evidence>
<name>Q9ANK5_BRAJP</name>
<reference evidence="3" key="1">
    <citation type="journal article" date="2001" name="J. Bacteriol.">
        <title>Potential symbiosis-specific genes uncovered by sequencing a 410-kb DNA region of the Bradyrhizobium japonicum chromosome.</title>
        <authorList>
            <person name="Gottfert M."/>
            <person name="Rothlisberger S."/>
            <person name="Kundig C."/>
            <person name="Beck C."/>
            <person name="Marty R."/>
            <person name="Hennecke H."/>
        </authorList>
    </citation>
    <scope>NUCLEOTIDE SEQUENCE</scope>
    <source>
        <strain evidence="3">110spc4</strain>
    </source>
</reference>
<dbReference type="AlphaFoldDB" id="Q9ANK5"/>
<sequence length="92" mass="10033">MRLIRFMLIDLALMLVAPESAEATISYWADFKSAREAVGSLMPISGRGPVFSFGVSRHLCPPTSQAAPFNIHQKASARPSRPKTSRCWKGGA</sequence>
<evidence type="ECO:0000313" key="4">
    <source>
        <dbReference type="EMBL" id="MET4725040.1"/>
    </source>
</evidence>
<evidence type="ECO:0000313" key="3">
    <source>
        <dbReference type="EMBL" id="AAG60765.1"/>
    </source>
</evidence>
<accession>Q9ANK5</accession>
<protein>
    <submittedName>
        <fullName evidence="3">ID149</fullName>
    </submittedName>
</protein>
<organism evidence="3">
    <name type="scientific">Bradyrhizobium japonicum</name>
    <dbReference type="NCBI Taxonomy" id="375"/>
    <lineage>
        <taxon>Bacteria</taxon>
        <taxon>Pseudomonadati</taxon>
        <taxon>Pseudomonadota</taxon>
        <taxon>Alphaproteobacteria</taxon>
        <taxon>Hyphomicrobiales</taxon>
        <taxon>Nitrobacteraceae</taxon>
        <taxon>Bradyrhizobium</taxon>
    </lineage>
</organism>